<evidence type="ECO:0000256" key="1">
    <source>
        <dbReference type="SAM" id="Coils"/>
    </source>
</evidence>
<proteinExistence type="predicted"/>
<gene>
    <name evidence="2" type="ORF">SAMEA2273876_05489</name>
</gene>
<dbReference type="RefSeq" id="WP_064371422.1">
    <property type="nucleotide sequence ID" value="NZ_FLAC01000042.1"/>
</dbReference>
<keyword evidence="1" id="KW-0175">Coiled coil</keyword>
<feature type="coiled-coil region" evidence="1">
    <location>
        <begin position="38"/>
        <end position="65"/>
    </location>
</feature>
<protein>
    <submittedName>
        <fullName evidence="2">Uncharacterized protein</fullName>
    </submittedName>
</protein>
<accession>A0A8G2A4J4</accession>
<dbReference type="AlphaFoldDB" id="A0A8G2A4J4"/>
<dbReference type="EMBL" id="FLAC01000042">
    <property type="protein sequence ID" value="SAQ14279.1"/>
    <property type="molecule type" value="Genomic_DNA"/>
</dbReference>
<sequence length="73" mass="8254">MIYPFDASYAQKVLRIHYEYAGVIVRKRERLAAKATGLIAHDRILAAAENDVANAENRRELSLNTQRIEARAA</sequence>
<reference evidence="2 3" key="1">
    <citation type="submission" date="2016-05" db="EMBL/GenBank/DDBJ databases">
        <authorList>
            <consortium name="Pathogen Informatics"/>
        </authorList>
    </citation>
    <scope>NUCLEOTIDE SEQUENCE [LARGE SCALE GENOMIC DNA]</scope>
    <source>
        <strain evidence="2 3">2880STDY5682802</strain>
    </source>
</reference>
<name>A0A8G2A4J4_RAOPL</name>
<evidence type="ECO:0000313" key="2">
    <source>
        <dbReference type="EMBL" id="SAQ14279.1"/>
    </source>
</evidence>
<comment type="caution">
    <text evidence="2">The sequence shown here is derived from an EMBL/GenBank/DDBJ whole genome shotgun (WGS) entry which is preliminary data.</text>
</comment>
<dbReference type="Proteomes" id="UP000078124">
    <property type="component" value="Unassembled WGS sequence"/>
</dbReference>
<evidence type="ECO:0000313" key="3">
    <source>
        <dbReference type="Proteomes" id="UP000078124"/>
    </source>
</evidence>
<organism evidence="2 3">
    <name type="scientific">Raoultella planticola</name>
    <name type="common">Klebsiella planticola</name>
    <dbReference type="NCBI Taxonomy" id="575"/>
    <lineage>
        <taxon>Bacteria</taxon>
        <taxon>Pseudomonadati</taxon>
        <taxon>Pseudomonadota</taxon>
        <taxon>Gammaproteobacteria</taxon>
        <taxon>Enterobacterales</taxon>
        <taxon>Enterobacteriaceae</taxon>
        <taxon>Klebsiella/Raoultella group</taxon>
        <taxon>Raoultella</taxon>
    </lineage>
</organism>